<dbReference type="Pfam" id="PF00072">
    <property type="entry name" value="Response_reg"/>
    <property type="match status" value="1"/>
</dbReference>
<proteinExistence type="predicted"/>
<evidence type="ECO:0000256" key="2">
    <source>
        <dbReference type="ARBA" id="ARBA00023015"/>
    </source>
</evidence>
<dbReference type="InterPro" id="IPR011006">
    <property type="entry name" value="CheY-like_superfamily"/>
</dbReference>
<evidence type="ECO:0000256" key="5">
    <source>
        <dbReference type="PROSITE-ProRule" id="PRU00169"/>
    </source>
</evidence>
<dbReference type="PANTHER" id="PTHR43214">
    <property type="entry name" value="TWO-COMPONENT RESPONSE REGULATOR"/>
    <property type="match status" value="1"/>
</dbReference>
<dbReference type="GO" id="GO:0000160">
    <property type="term" value="P:phosphorelay signal transduction system"/>
    <property type="evidence" value="ECO:0007669"/>
    <property type="project" value="InterPro"/>
</dbReference>
<dbReference type="PROSITE" id="PS50110">
    <property type="entry name" value="RESPONSE_REGULATORY"/>
    <property type="match status" value="1"/>
</dbReference>
<keyword evidence="9" id="KW-1185">Reference proteome</keyword>
<accession>A0A7W8VE30</accession>
<evidence type="ECO:0000256" key="1">
    <source>
        <dbReference type="ARBA" id="ARBA00022553"/>
    </source>
</evidence>
<dbReference type="SMART" id="SM00421">
    <property type="entry name" value="HTH_LUXR"/>
    <property type="match status" value="1"/>
</dbReference>
<dbReference type="AlphaFoldDB" id="A0A7W8VE30"/>
<evidence type="ECO:0000313" key="8">
    <source>
        <dbReference type="EMBL" id="MBB5432638.1"/>
    </source>
</evidence>
<dbReference type="PANTHER" id="PTHR43214:SF24">
    <property type="entry name" value="TRANSCRIPTIONAL REGULATORY PROTEIN NARL-RELATED"/>
    <property type="match status" value="1"/>
</dbReference>
<dbReference type="CDD" id="cd06170">
    <property type="entry name" value="LuxR_C_like"/>
    <property type="match status" value="1"/>
</dbReference>
<dbReference type="InterPro" id="IPR016032">
    <property type="entry name" value="Sig_transdc_resp-reg_C-effctor"/>
</dbReference>
<evidence type="ECO:0000256" key="4">
    <source>
        <dbReference type="ARBA" id="ARBA00023163"/>
    </source>
</evidence>
<dbReference type="CDD" id="cd17535">
    <property type="entry name" value="REC_NarL-like"/>
    <property type="match status" value="1"/>
</dbReference>
<organism evidence="8 9">
    <name type="scientific">Nocardiopsis composta</name>
    <dbReference type="NCBI Taxonomy" id="157465"/>
    <lineage>
        <taxon>Bacteria</taxon>
        <taxon>Bacillati</taxon>
        <taxon>Actinomycetota</taxon>
        <taxon>Actinomycetes</taxon>
        <taxon>Streptosporangiales</taxon>
        <taxon>Nocardiopsidaceae</taxon>
        <taxon>Nocardiopsis</taxon>
    </lineage>
</organism>
<dbReference type="SUPFAM" id="SSF46894">
    <property type="entry name" value="C-terminal effector domain of the bipartite response regulators"/>
    <property type="match status" value="1"/>
</dbReference>
<dbReference type="EMBL" id="JACHDB010000001">
    <property type="protein sequence ID" value="MBB5432638.1"/>
    <property type="molecule type" value="Genomic_DNA"/>
</dbReference>
<dbReference type="PRINTS" id="PR00038">
    <property type="entry name" value="HTHLUXR"/>
</dbReference>
<dbReference type="Gene3D" id="3.40.50.2300">
    <property type="match status" value="1"/>
</dbReference>
<evidence type="ECO:0000313" key="9">
    <source>
        <dbReference type="Proteomes" id="UP000572635"/>
    </source>
</evidence>
<feature type="modified residue" description="4-aspartylphosphate" evidence="5">
    <location>
        <position position="54"/>
    </location>
</feature>
<dbReference type="InterPro" id="IPR001789">
    <property type="entry name" value="Sig_transdc_resp-reg_receiver"/>
</dbReference>
<name>A0A7W8VE30_9ACTN</name>
<feature type="domain" description="Response regulatory" evidence="7">
    <location>
        <begin position="3"/>
        <end position="119"/>
    </location>
</feature>
<feature type="domain" description="HTH luxR-type" evidence="6">
    <location>
        <begin position="145"/>
        <end position="210"/>
    </location>
</feature>
<dbReference type="RefSeq" id="WP_184392175.1">
    <property type="nucleotide sequence ID" value="NZ_BAAAJD010000111.1"/>
</dbReference>
<evidence type="ECO:0000259" key="6">
    <source>
        <dbReference type="PROSITE" id="PS50043"/>
    </source>
</evidence>
<dbReference type="InterPro" id="IPR000792">
    <property type="entry name" value="Tscrpt_reg_LuxR_C"/>
</dbReference>
<gene>
    <name evidence="8" type="ORF">HDA36_002722</name>
</gene>
<keyword evidence="1 5" id="KW-0597">Phosphoprotein</keyword>
<dbReference type="SMART" id="SM00448">
    <property type="entry name" value="REC"/>
    <property type="match status" value="1"/>
</dbReference>
<keyword evidence="4" id="KW-0804">Transcription</keyword>
<keyword evidence="2" id="KW-0805">Transcription regulation</keyword>
<dbReference type="SUPFAM" id="SSF52172">
    <property type="entry name" value="CheY-like"/>
    <property type="match status" value="1"/>
</dbReference>
<dbReference type="PROSITE" id="PS50043">
    <property type="entry name" value="HTH_LUXR_2"/>
    <property type="match status" value="1"/>
</dbReference>
<protein>
    <submittedName>
        <fullName evidence="8">DNA-binding NarL/FixJ family response regulator</fullName>
    </submittedName>
</protein>
<evidence type="ECO:0000256" key="3">
    <source>
        <dbReference type="ARBA" id="ARBA00023125"/>
    </source>
</evidence>
<comment type="caution">
    <text evidence="8">The sequence shown here is derived from an EMBL/GenBank/DDBJ whole genome shotgun (WGS) entry which is preliminary data.</text>
</comment>
<dbReference type="GO" id="GO:0006355">
    <property type="term" value="P:regulation of DNA-templated transcription"/>
    <property type="evidence" value="ECO:0007669"/>
    <property type="project" value="InterPro"/>
</dbReference>
<dbReference type="Proteomes" id="UP000572635">
    <property type="component" value="Unassembled WGS sequence"/>
</dbReference>
<sequence length="224" mass="23961">MIRVLIADDQAATREGLRLLLSGEPDVEVAAEAADGFEAVSQAGVHRPDVVLLDVRMPRMDGLAAIGRLLRLDPSPAIIVLTTFDLDEYLFGALRAGAAGFLLKDGDPDLFVRAIRAAHGGQGLVDAQVTPRLLRRFAQTEPSAAPPELDGLTDREREVLCRLGEGLSNAEIAAALHIALGTVKIHVARILAKLGVQTRVQAAVFTHRHGLVPRDPAGPEETDR</sequence>
<reference evidence="8 9" key="1">
    <citation type="submission" date="2020-08" db="EMBL/GenBank/DDBJ databases">
        <title>Sequencing the genomes of 1000 actinobacteria strains.</title>
        <authorList>
            <person name="Klenk H.-P."/>
        </authorList>
    </citation>
    <scope>NUCLEOTIDE SEQUENCE [LARGE SCALE GENOMIC DNA]</scope>
    <source>
        <strain evidence="8 9">DSM 44551</strain>
    </source>
</reference>
<dbReference type="PROSITE" id="PS00622">
    <property type="entry name" value="HTH_LUXR_1"/>
    <property type="match status" value="1"/>
</dbReference>
<keyword evidence="3 8" id="KW-0238">DNA-binding</keyword>
<dbReference type="GO" id="GO:0003677">
    <property type="term" value="F:DNA binding"/>
    <property type="evidence" value="ECO:0007669"/>
    <property type="project" value="UniProtKB-KW"/>
</dbReference>
<evidence type="ECO:0000259" key="7">
    <source>
        <dbReference type="PROSITE" id="PS50110"/>
    </source>
</evidence>
<dbReference type="InterPro" id="IPR039420">
    <property type="entry name" value="WalR-like"/>
</dbReference>
<dbReference type="InterPro" id="IPR058245">
    <property type="entry name" value="NreC/VraR/RcsB-like_REC"/>
</dbReference>
<dbReference type="Pfam" id="PF00196">
    <property type="entry name" value="GerE"/>
    <property type="match status" value="1"/>
</dbReference>